<dbReference type="Proteomes" id="UP001054252">
    <property type="component" value="Unassembled WGS sequence"/>
</dbReference>
<evidence type="ECO:0000313" key="2">
    <source>
        <dbReference type="Proteomes" id="UP001054252"/>
    </source>
</evidence>
<protein>
    <submittedName>
        <fullName evidence="1">Uncharacterized protein</fullName>
    </submittedName>
</protein>
<name>A0AAV5KNC6_9ROSI</name>
<comment type="caution">
    <text evidence="1">The sequence shown here is derived from an EMBL/GenBank/DDBJ whole genome shotgun (WGS) entry which is preliminary data.</text>
</comment>
<evidence type="ECO:0000313" key="1">
    <source>
        <dbReference type="EMBL" id="GKV26109.1"/>
    </source>
</evidence>
<sequence length="66" mass="7046">MPVGFGIGPSFAAHQPVIFNLTVAPIQPPHASFHPNGPQYGQQQMFLGQSSQATNLKCRRTGLLAS</sequence>
<dbReference type="EMBL" id="BPVZ01000071">
    <property type="protein sequence ID" value="GKV26109.1"/>
    <property type="molecule type" value="Genomic_DNA"/>
</dbReference>
<accession>A0AAV5KNC6</accession>
<gene>
    <name evidence="1" type="ORF">SLEP1_g35462</name>
</gene>
<organism evidence="1 2">
    <name type="scientific">Rubroshorea leprosula</name>
    <dbReference type="NCBI Taxonomy" id="152421"/>
    <lineage>
        <taxon>Eukaryota</taxon>
        <taxon>Viridiplantae</taxon>
        <taxon>Streptophyta</taxon>
        <taxon>Embryophyta</taxon>
        <taxon>Tracheophyta</taxon>
        <taxon>Spermatophyta</taxon>
        <taxon>Magnoliopsida</taxon>
        <taxon>eudicotyledons</taxon>
        <taxon>Gunneridae</taxon>
        <taxon>Pentapetalae</taxon>
        <taxon>rosids</taxon>
        <taxon>malvids</taxon>
        <taxon>Malvales</taxon>
        <taxon>Dipterocarpaceae</taxon>
        <taxon>Rubroshorea</taxon>
    </lineage>
</organism>
<reference evidence="1 2" key="1">
    <citation type="journal article" date="2021" name="Commun. Biol.">
        <title>The genome of Shorea leprosula (Dipterocarpaceae) highlights the ecological relevance of drought in aseasonal tropical rainforests.</title>
        <authorList>
            <person name="Ng K.K.S."/>
            <person name="Kobayashi M.J."/>
            <person name="Fawcett J.A."/>
            <person name="Hatakeyama M."/>
            <person name="Paape T."/>
            <person name="Ng C.H."/>
            <person name="Ang C.C."/>
            <person name="Tnah L.H."/>
            <person name="Lee C.T."/>
            <person name="Nishiyama T."/>
            <person name="Sese J."/>
            <person name="O'Brien M.J."/>
            <person name="Copetti D."/>
            <person name="Mohd Noor M.I."/>
            <person name="Ong R.C."/>
            <person name="Putra M."/>
            <person name="Sireger I.Z."/>
            <person name="Indrioko S."/>
            <person name="Kosugi Y."/>
            <person name="Izuno A."/>
            <person name="Isagi Y."/>
            <person name="Lee S.L."/>
            <person name="Shimizu K.K."/>
        </authorList>
    </citation>
    <scope>NUCLEOTIDE SEQUENCE [LARGE SCALE GENOMIC DNA]</scope>
    <source>
        <strain evidence="1">214</strain>
    </source>
</reference>
<proteinExistence type="predicted"/>
<dbReference type="AlphaFoldDB" id="A0AAV5KNC6"/>
<keyword evidence="2" id="KW-1185">Reference proteome</keyword>